<dbReference type="PANTHER" id="PTHR10961">
    <property type="entry name" value="PEROXISOMAL SARCOSINE OXIDASE"/>
    <property type="match status" value="1"/>
</dbReference>
<organism evidence="6 7">
    <name type="scientific">Prochlorococcus marinus str. MIT 9201</name>
    <dbReference type="NCBI Taxonomy" id="93057"/>
    <lineage>
        <taxon>Bacteria</taxon>
        <taxon>Bacillati</taxon>
        <taxon>Cyanobacteriota</taxon>
        <taxon>Cyanophyceae</taxon>
        <taxon>Synechococcales</taxon>
        <taxon>Prochlorococcaceae</taxon>
        <taxon>Prochlorococcus</taxon>
    </lineage>
</organism>
<dbReference type="Proteomes" id="UP000030355">
    <property type="component" value="Unassembled WGS sequence"/>
</dbReference>
<evidence type="ECO:0000313" key="6">
    <source>
        <dbReference type="EMBL" id="KGF96314.1"/>
    </source>
</evidence>
<dbReference type="InterPro" id="IPR045170">
    <property type="entry name" value="MTOX"/>
</dbReference>
<evidence type="ECO:0000256" key="2">
    <source>
        <dbReference type="ARBA" id="ARBA00022630"/>
    </source>
</evidence>
<evidence type="ECO:0000256" key="1">
    <source>
        <dbReference type="ARBA" id="ARBA00001974"/>
    </source>
</evidence>
<name>A0A0A2A733_PROMR</name>
<dbReference type="InterPro" id="IPR006076">
    <property type="entry name" value="FAD-dep_OxRdtase"/>
</dbReference>
<accession>A0A0A2A733</accession>
<comment type="cofactor">
    <cofactor evidence="1">
        <name>FAD</name>
        <dbReference type="ChEBI" id="CHEBI:57692"/>
    </cofactor>
</comment>
<sequence length="395" mass="44576">MNNINIPEHLDVAIIGGGMAGLSAAASLSQMGVKNVAVFESEKLAHCDGSSFGESRMYREMYSDPVLCKLAKESNKLWAGQELVSKYPLRKEHGLLFYGESWDEETIEGSIPGAQKVMDEQNIPYEFLTSEKISERFPIKPKDHFVGLFEPSAGAILSDKAIENWIQIIRNNGNQIYEGCRIKRIDDKNNSLEIIGNQSVNFDQLIVASGMWTNELLEPIGLIQDLKIWPMLWAHYLVDEDFINSYPQWFCFQKSRGDDGGLYYGFPVLSRNKNNVPRIKVGIDWTPPELIGGDEDAMKKPFMEPLIKMLDDFMINNFDGVISCDETFVSPYTMTNDVNFILDKPKSNITVFSGGSGQSFKFAPLIGKCLAEKALNKNCSFDISCWEFDRFLTTK</sequence>
<dbReference type="eggNOG" id="COG0665">
    <property type="taxonomic scope" value="Bacteria"/>
</dbReference>
<protein>
    <submittedName>
        <fullName evidence="6">N-methyl-L-tryptophan oxidase</fullName>
        <ecNumber evidence="6">1.5.3.-</ecNumber>
    </submittedName>
</protein>
<gene>
    <name evidence="6" type="ORF">EU95_0693</name>
</gene>
<dbReference type="STRING" id="93057.EU95_0693"/>
<evidence type="ECO:0000313" key="7">
    <source>
        <dbReference type="Proteomes" id="UP000030355"/>
    </source>
</evidence>
<dbReference type="OrthoDB" id="9794226at2"/>
<proteinExistence type="predicted"/>
<dbReference type="Pfam" id="PF01266">
    <property type="entry name" value="DAO"/>
    <property type="match status" value="1"/>
</dbReference>
<evidence type="ECO:0000256" key="4">
    <source>
        <dbReference type="ARBA" id="ARBA00023002"/>
    </source>
</evidence>
<dbReference type="Gene3D" id="3.30.9.10">
    <property type="entry name" value="D-Amino Acid Oxidase, subunit A, domain 2"/>
    <property type="match status" value="1"/>
</dbReference>
<dbReference type="RefSeq" id="WP_032521869.1">
    <property type="nucleotide sequence ID" value="NZ_CP138977.1"/>
</dbReference>
<keyword evidence="2" id="KW-0285">Flavoprotein</keyword>
<comment type="caution">
    <text evidence="6">The sequence shown here is derived from an EMBL/GenBank/DDBJ whole genome shotgun (WGS) entry which is preliminary data.</text>
</comment>
<dbReference type="Gene3D" id="3.50.50.60">
    <property type="entry name" value="FAD/NAD(P)-binding domain"/>
    <property type="match status" value="1"/>
</dbReference>
<dbReference type="GO" id="GO:0008115">
    <property type="term" value="F:sarcosine oxidase activity"/>
    <property type="evidence" value="ECO:0007669"/>
    <property type="project" value="TreeGrafter"/>
</dbReference>
<dbReference type="EC" id="1.5.3.-" evidence="6"/>
<dbReference type="AlphaFoldDB" id="A0A0A2A733"/>
<keyword evidence="4 6" id="KW-0560">Oxidoreductase</keyword>
<dbReference type="GO" id="GO:0050660">
    <property type="term" value="F:flavin adenine dinucleotide binding"/>
    <property type="evidence" value="ECO:0007669"/>
    <property type="project" value="InterPro"/>
</dbReference>
<dbReference type="EMBL" id="JNAL01000009">
    <property type="protein sequence ID" value="KGF96314.1"/>
    <property type="molecule type" value="Genomic_DNA"/>
</dbReference>
<dbReference type="InterPro" id="IPR036188">
    <property type="entry name" value="FAD/NAD-bd_sf"/>
</dbReference>
<feature type="domain" description="FAD dependent oxidoreductase" evidence="5">
    <location>
        <begin position="11"/>
        <end position="372"/>
    </location>
</feature>
<keyword evidence="3" id="KW-0274">FAD</keyword>
<evidence type="ECO:0000256" key="3">
    <source>
        <dbReference type="ARBA" id="ARBA00022827"/>
    </source>
</evidence>
<dbReference type="PANTHER" id="PTHR10961:SF7">
    <property type="entry name" value="FAD DEPENDENT OXIDOREDUCTASE DOMAIN-CONTAINING PROTEIN"/>
    <property type="match status" value="1"/>
</dbReference>
<reference evidence="7" key="1">
    <citation type="journal article" date="2014" name="Sci. Data">
        <title>Genomes of diverse isolates of the marine cyanobacterium Prochlorococcus.</title>
        <authorList>
            <person name="Biller S."/>
            <person name="Berube P."/>
            <person name="Thompson J."/>
            <person name="Kelly L."/>
            <person name="Roggensack S."/>
            <person name="Awad L."/>
            <person name="Roache-Johnson K."/>
            <person name="Ding H."/>
            <person name="Giovannoni S.J."/>
            <person name="Moore L.R."/>
            <person name="Chisholm S.W."/>
        </authorList>
    </citation>
    <scope>NUCLEOTIDE SEQUENCE [LARGE SCALE GENOMIC DNA]</scope>
    <source>
        <strain evidence="7">MIT 9201</strain>
    </source>
</reference>
<evidence type="ECO:0000259" key="5">
    <source>
        <dbReference type="Pfam" id="PF01266"/>
    </source>
</evidence>
<dbReference type="SUPFAM" id="SSF51905">
    <property type="entry name" value="FAD/NAD(P)-binding domain"/>
    <property type="match status" value="1"/>
</dbReference>